<dbReference type="PROSITE" id="PS50113">
    <property type="entry name" value="PAC"/>
    <property type="match status" value="1"/>
</dbReference>
<dbReference type="InterPro" id="IPR004358">
    <property type="entry name" value="Sig_transdc_His_kin-like_C"/>
</dbReference>
<evidence type="ECO:0000313" key="16">
    <source>
        <dbReference type="Proteomes" id="UP000573599"/>
    </source>
</evidence>
<dbReference type="InterPro" id="IPR000014">
    <property type="entry name" value="PAS"/>
</dbReference>
<dbReference type="InterPro" id="IPR000700">
    <property type="entry name" value="PAS-assoc_C"/>
</dbReference>
<dbReference type="Gene3D" id="3.30.450.20">
    <property type="entry name" value="PAS domain"/>
    <property type="match status" value="1"/>
</dbReference>
<dbReference type="InterPro" id="IPR003594">
    <property type="entry name" value="HATPase_dom"/>
</dbReference>
<evidence type="ECO:0000256" key="3">
    <source>
        <dbReference type="ARBA" id="ARBA00004236"/>
    </source>
</evidence>
<feature type="modified residue" description="4-aspartylphosphate" evidence="10">
    <location>
        <position position="655"/>
    </location>
</feature>
<dbReference type="GO" id="GO:0000155">
    <property type="term" value="F:phosphorelay sensor kinase activity"/>
    <property type="evidence" value="ECO:0007669"/>
    <property type="project" value="InterPro"/>
</dbReference>
<dbReference type="InterPro" id="IPR003661">
    <property type="entry name" value="HisK_dim/P_dom"/>
</dbReference>
<feature type="modified residue" description="4-aspartylphosphate" evidence="10">
    <location>
        <position position="774"/>
    </location>
</feature>
<keyword evidence="6" id="KW-0808">Transferase</keyword>
<feature type="domain" description="Histidine kinase" evidence="12">
    <location>
        <begin position="368"/>
        <end position="591"/>
    </location>
</feature>
<dbReference type="SUPFAM" id="SSF55874">
    <property type="entry name" value="ATPase domain of HSP90 chaperone/DNA topoisomerase II/histidine kinase"/>
    <property type="match status" value="1"/>
</dbReference>
<dbReference type="CDD" id="cd16922">
    <property type="entry name" value="HATPase_EvgS-ArcB-TorS-like"/>
    <property type="match status" value="1"/>
</dbReference>
<dbReference type="CDD" id="cd00082">
    <property type="entry name" value="HisKA"/>
    <property type="match status" value="1"/>
</dbReference>
<comment type="caution">
    <text evidence="15">The sequence shown here is derived from an EMBL/GenBank/DDBJ whole genome shotgun (WGS) entry which is preliminary data.</text>
</comment>
<dbReference type="InterPro" id="IPR011006">
    <property type="entry name" value="CheY-like_superfamily"/>
</dbReference>
<evidence type="ECO:0000313" key="15">
    <source>
        <dbReference type="EMBL" id="NYG06138.1"/>
    </source>
</evidence>
<evidence type="ECO:0000259" key="12">
    <source>
        <dbReference type="PROSITE" id="PS50109"/>
    </source>
</evidence>
<evidence type="ECO:0000256" key="8">
    <source>
        <dbReference type="ARBA" id="ARBA00023012"/>
    </source>
</evidence>
<dbReference type="SMART" id="SM00388">
    <property type="entry name" value="HisKA"/>
    <property type="match status" value="1"/>
</dbReference>
<dbReference type="Pfam" id="PF02518">
    <property type="entry name" value="HATPase_c"/>
    <property type="match status" value="1"/>
</dbReference>
<proteinExistence type="predicted"/>
<evidence type="ECO:0000256" key="5">
    <source>
        <dbReference type="ARBA" id="ARBA00022553"/>
    </source>
</evidence>
<evidence type="ECO:0000256" key="9">
    <source>
        <dbReference type="ARBA" id="ARBA00023136"/>
    </source>
</evidence>
<dbReference type="GO" id="GO:0005886">
    <property type="term" value="C:plasma membrane"/>
    <property type="evidence" value="ECO:0007669"/>
    <property type="project" value="UniProtKB-SubCell"/>
</dbReference>
<keyword evidence="11" id="KW-1133">Transmembrane helix</keyword>
<name>A0A852WAR0_9MICO</name>
<dbReference type="InterPro" id="IPR036890">
    <property type="entry name" value="HATPase_C_sf"/>
</dbReference>
<organism evidence="15 16">
    <name type="scientific">Pedococcus badiiscoriae</name>
    <dbReference type="NCBI Taxonomy" id="642776"/>
    <lineage>
        <taxon>Bacteria</taxon>
        <taxon>Bacillati</taxon>
        <taxon>Actinomycetota</taxon>
        <taxon>Actinomycetes</taxon>
        <taxon>Micrococcales</taxon>
        <taxon>Intrasporangiaceae</taxon>
        <taxon>Pedococcus</taxon>
    </lineage>
</organism>
<evidence type="ECO:0000256" key="4">
    <source>
        <dbReference type="ARBA" id="ARBA00012438"/>
    </source>
</evidence>
<dbReference type="GO" id="GO:0009927">
    <property type="term" value="F:histidine phosphotransfer kinase activity"/>
    <property type="evidence" value="ECO:0007669"/>
    <property type="project" value="TreeGrafter"/>
</dbReference>
<dbReference type="PROSITE" id="PS50109">
    <property type="entry name" value="HIS_KIN"/>
    <property type="match status" value="1"/>
</dbReference>
<feature type="domain" description="Response regulatory" evidence="13">
    <location>
        <begin position="606"/>
        <end position="718"/>
    </location>
</feature>
<evidence type="ECO:0000256" key="11">
    <source>
        <dbReference type="SAM" id="Phobius"/>
    </source>
</evidence>
<dbReference type="Gene3D" id="2.10.70.100">
    <property type="match status" value="1"/>
</dbReference>
<dbReference type="EC" id="2.7.13.3" evidence="4"/>
<dbReference type="Gene3D" id="3.30.565.10">
    <property type="entry name" value="Histidine kinase-like ATPase, C-terminal domain"/>
    <property type="match status" value="1"/>
</dbReference>
<comment type="subcellular location">
    <subcellularLocation>
        <location evidence="3">Cell membrane</location>
    </subcellularLocation>
</comment>
<dbReference type="CDD" id="cd00130">
    <property type="entry name" value="PAS"/>
    <property type="match status" value="1"/>
</dbReference>
<dbReference type="SMART" id="SM00086">
    <property type="entry name" value="PAC"/>
    <property type="match status" value="1"/>
</dbReference>
<evidence type="ECO:0000256" key="7">
    <source>
        <dbReference type="ARBA" id="ARBA00022777"/>
    </source>
</evidence>
<evidence type="ECO:0000259" key="13">
    <source>
        <dbReference type="PROSITE" id="PS50110"/>
    </source>
</evidence>
<gene>
    <name evidence="15" type="ORF">BJ986_000625</name>
</gene>
<dbReference type="Pfam" id="PF08447">
    <property type="entry name" value="PAS_3"/>
    <property type="match status" value="1"/>
</dbReference>
<dbReference type="Gene3D" id="3.40.50.2300">
    <property type="match status" value="2"/>
</dbReference>
<dbReference type="SUPFAM" id="SSF55785">
    <property type="entry name" value="PYP-like sensor domain (PAS domain)"/>
    <property type="match status" value="1"/>
</dbReference>
<feature type="domain" description="Response regulatory" evidence="13">
    <location>
        <begin position="725"/>
        <end position="841"/>
    </location>
</feature>
<dbReference type="FunFam" id="1.10.287.130:FF:000001">
    <property type="entry name" value="Two-component sensor histidine kinase"/>
    <property type="match status" value="1"/>
</dbReference>
<evidence type="ECO:0000256" key="1">
    <source>
        <dbReference type="ARBA" id="ARBA00000085"/>
    </source>
</evidence>
<dbReference type="InterPro" id="IPR001610">
    <property type="entry name" value="PAC"/>
</dbReference>
<dbReference type="SUPFAM" id="SSF47384">
    <property type="entry name" value="Homodimeric domain of signal transducing histidine kinase"/>
    <property type="match status" value="1"/>
</dbReference>
<feature type="transmembrane region" description="Helical" evidence="11">
    <location>
        <begin position="16"/>
        <end position="38"/>
    </location>
</feature>
<accession>A0A852WAR0</accession>
<dbReference type="FunFam" id="3.30.565.10:FF:000006">
    <property type="entry name" value="Sensor histidine kinase WalK"/>
    <property type="match status" value="1"/>
</dbReference>
<evidence type="ECO:0000256" key="10">
    <source>
        <dbReference type="PROSITE-ProRule" id="PRU00169"/>
    </source>
</evidence>
<keyword evidence="16" id="KW-1185">Reference proteome</keyword>
<protein>
    <recommendedName>
        <fullName evidence="4">histidine kinase</fullName>
        <ecNumber evidence="4">2.7.13.3</ecNumber>
    </recommendedName>
</protein>
<evidence type="ECO:0000256" key="6">
    <source>
        <dbReference type="ARBA" id="ARBA00022679"/>
    </source>
</evidence>
<sequence>MRTPDLTTWRPLRQGLLLAAVVAVVVPLVVVITALTGFGQVHQANENALRLTTAQRYQQDADMLHDTLHADVLSEVLNPAAGGAATPARERPVTSDAALLDADLRRLDGVNSPRSLAAEIDNLRPRLREYAAQAVALVDLAASNPAAARAGLPAFESAFRALEQPQADLTSHLAREAAAEARTADSRATQAVAETVAAAAAVLVVMLWLAFFLYRLGAGNDLLVRRLKDNSEQLAQSNHELQDAQQMAHIGSWQWDPRSGVTLWSDEFYRILGLAPGTPGDHRDLFAARVHPEDLADVMRDRLEVSRSLTDIHSQYRVVRPDGSVREVLGLGKAIRDEHGELVRLVGTVQDITDQRALERMKDDFVGVISHELRTPLTSIRGALGLIAGGAVGSLPPKAQRMADVALNSCQRLVRLVNDILDVEKMAAGKLEFDLVPLPATEIVESAIAEMRAMADQAGVTLAALPMDAVVMADRDRIAQALTNLISNAIKFSPAGGTVLVAAGPASEGSQSGDLVQFTVTDQGTGIPADQLESVFDRFTQADASDTRAKGGTGLGLPICRGIIEAHGGRIWATSEPGQGATFAFTLPAAPAPGEEAGAGPLPIGAVLVCDDDPDVVEVLAAMLEANGYSTLRAHSGPEALALAADQAPSLVLIDLRMPGMSGWETIAELQANPATADIPIIILSALAPDDMAVPAASSWLTKPIDQQALMASLRRALGAGATTSVLIVEDDEDLAEVLQMFFTDHGVHARVAHTGAQALALSRQVPPDLLVLDLGLPDIDGYAVVEAMRREDRLRSLPLLVYTGSQLSPDDKRRLLLGETRFVTKSGDSADFARKVISLLRKVTSDS</sequence>
<evidence type="ECO:0000256" key="2">
    <source>
        <dbReference type="ARBA" id="ARBA00001968"/>
    </source>
</evidence>
<dbReference type="InterPro" id="IPR001789">
    <property type="entry name" value="Sig_transdc_resp-reg_receiver"/>
</dbReference>
<feature type="transmembrane region" description="Helical" evidence="11">
    <location>
        <begin position="191"/>
        <end position="214"/>
    </location>
</feature>
<keyword evidence="5 10" id="KW-0597">Phosphoprotein</keyword>
<feature type="domain" description="PAC" evidence="14">
    <location>
        <begin position="312"/>
        <end position="364"/>
    </location>
</feature>
<dbReference type="SUPFAM" id="SSF52172">
    <property type="entry name" value="CheY-like"/>
    <property type="match status" value="2"/>
</dbReference>
<reference evidence="15 16" key="1">
    <citation type="submission" date="2020-07" db="EMBL/GenBank/DDBJ databases">
        <title>Sequencing the genomes of 1000 actinobacteria strains.</title>
        <authorList>
            <person name="Klenk H.-P."/>
        </authorList>
    </citation>
    <scope>NUCLEOTIDE SEQUENCE [LARGE SCALE GENOMIC DNA]</scope>
    <source>
        <strain evidence="15 16">DSM 23987</strain>
    </source>
</reference>
<keyword evidence="11" id="KW-0812">Transmembrane</keyword>
<dbReference type="EMBL" id="JACCAB010000001">
    <property type="protein sequence ID" value="NYG06138.1"/>
    <property type="molecule type" value="Genomic_DNA"/>
</dbReference>
<keyword evidence="9 11" id="KW-0472">Membrane</keyword>
<dbReference type="AlphaFoldDB" id="A0A852WAR0"/>
<evidence type="ECO:0000259" key="14">
    <source>
        <dbReference type="PROSITE" id="PS50113"/>
    </source>
</evidence>
<dbReference type="PANTHER" id="PTHR43047:SF72">
    <property type="entry name" value="OSMOSENSING HISTIDINE PROTEIN KINASE SLN1"/>
    <property type="match status" value="1"/>
</dbReference>
<keyword evidence="8" id="KW-0902">Two-component regulatory system</keyword>
<dbReference type="Gene3D" id="1.10.287.130">
    <property type="match status" value="1"/>
</dbReference>
<dbReference type="PROSITE" id="PS50110">
    <property type="entry name" value="RESPONSE_REGULATORY"/>
    <property type="match status" value="2"/>
</dbReference>
<dbReference type="InterPro" id="IPR035965">
    <property type="entry name" value="PAS-like_dom_sf"/>
</dbReference>
<dbReference type="SMART" id="SM00387">
    <property type="entry name" value="HATPase_c"/>
    <property type="match status" value="1"/>
</dbReference>
<comment type="cofactor">
    <cofactor evidence="2">
        <name>a divalent metal cation</name>
        <dbReference type="ChEBI" id="CHEBI:60240"/>
    </cofactor>
</comment>
<dbReference type="Pfam" id="PF00512">
    <property type="entry name" value="HisKA"/>
    <property type="match status" value="1"/>
</dbReference>
<comment type="catalytic activity">
    <reaction evidence="1">
        <text>ATP + protein L-histidine = ADP + protein N-phospho-L-histidine.</text>
        <dbReference type="EC" id="2.7.13.3"/>
    </reaction>
</comment>
<dbReference type="GO" id="GO:0005509">
    <property type="term" value="F:calcium ion binding"/>
    <property type="evidence" value="ECO:0007669"/>
    <property type="project" value="UniProtKB-ARBA"/>
</dbReference>
<dbReference type="PRINTS" id="PR00344">
    <property type="entry name" value="BCTRLSENSOR"/>
</dbReference>
<dbReference type="Pfam" id="PF00072">
    <property type="entry name" value="Response_reg"/>
    <property type="match status" value="2"/>
</dbReference>
<dbReference type="InterPro" id="IPR005467">
    <property type="entry name" value="His_kinase_dom"/>
</dbReference>
<dbReference type="InterPro" id="IPR013655">
    <property type="entry name" value="PAS_fold_3"/>
</dbReference>
<dbReference type="RefSeq" id="WP_179420672.1">
    <property type="nucleotide sequence ID" value="NZ_JACCAB010000001.1"/>
</dbReference>
<dbReference type="SMART" id="SM00448">
    <property type="entry name" value="REC"/>
    <property type="match status" value="2"/>
</dbReference>
<keyword evidence="7" id="KW-0418">Kinase</keyword>
<dbReference type="PANTHER" id="PTHR43047">
    <property type="entry name" value="TWO-COMPONENT HISTIDINE PROTEIN KINASE"/>
    <property type="match status" value="1"/>
</dbReference>
<dbReference type="InterPro" id="IPR036097">
    <property type="entry name" value="HisK_dim/P_sf"/>
</dbReference>
<dbReference type="NCBIfam" id="TIGR00229">
    <property type="entry name" value="sensory_box"/>
    <property type="match status" value="1"/>
</dbReference>
<dbReference type="Proteomes" id="UP000573599">
    <property type="component" value="Unassembled WGS sequence"/>
</dbReference>